<dbReference type="PANTHER" id="PTHR32071">
    <property type="entry name" value="TRANSCRIPTIONAL REGULATORY PROTEIN"/>
    <property type="match status" value="1"/>
</dbReference>
<keyword evidence="1" id="KW-0547">Nucleotide-binding</keyword>
<dbReference type="Gene3D" id="1.10.8.60">
    <property type="match status" value="1"/>
</dbReference>
<dbReference type="RefSeq" id="WP_264983520.1">
    <property type="nucleotide sequence ID" value="NZ_AP026708.1"/>
</dbReference>
<evidence type="ECO:0000256" key="1">
    <source>
        <dbReference type="ARBA" id="ARBA00022741"/>
    </source>
</evidence>
<dbReference type="Pfam" id="PF00072">
    <property type="entry name" value="Response_reg"/>
    <property type="match status" value="1"/>
</dbReference>
<evidence type="ECO:0000256" key="6">
    <source>
        <dbReference type="PROSITE-ProRule" id="PRU00169"/>
    </source>
</evidence>
<evidence type="ECO:0000313" key="9">
    <source>
        <dbReference type="EMBL" id="BDQ33466.1"/>
    </source>
</evidence>
<dbReference type="SUPFAM" id="SSF52540">
    <property type="entry name" value="P-loop containing nucleoside triphosphate hydrolases"/>
    <property type="match status" value="1"/>
</dbReference>
<dbReference type="SMART" id="SM00382">
    <property type="entry name" value="AAA"/>
    <property type="match status" value="1"/>
</dbReference>
<evidence type="ECO:0000259" key="7">
    <source>
        <dbReference type="PROSITE" id="PS50045"/>
    </source>
</evidence>
<dbReference type="PROSITE" id="PS00676">
    <property type="entry name" value="SIGMA54_INTERACT_2"/>
    <property type="match status" value="1"/>
</dbReference>
<dbReference type="InterPro" id="IPR058031">
    <property type="entry name" value="AAA_lid_NorR"/>
</dbReference>
<dbReference type="Gene3D" id="3.40.50.2300">
    <property type="match status" value="1"/>
</dbReference>
<evidence type="ECO:0000256" key="4">
    <source>
        <dbReference type="ARBA" id="ARBA00023125"/>
    </source>
</evidence>
<dbReference type="PROSITE" id="PS50045">
    <property type="entry name" value="SIGMA54_INTERACT_4"/>
    <property type="match status" value="1"/>
</dbReference>
<dbReference type="InterPro" id="IPR003593">
    <property type="entry name" value="AAA+_ATPase"/>
</dbReference>
<gene>
    <name evidence="9" type="ORF">JCM14722_10080</name>
</gene>
<keyword evidence="4" id="KW-0238">DNA-binding</keyword>
<dbReference type="Proteomes" id="UP001061361">
    <property type="component" value="Chromosome"/>
</dbReference>
<dbReference type="InterPro" id="IPR027417">
    <property type="entry name" value="P-loop_NTPase"/>
</dbReference>
<organism evidence="9 10">
    <name type="scientific">Pseudodesulfovibrio portus</name>
    <dbReference type="NCBI Taxonomy" id="231439"/>
    <lineage>
        <taxon>Bacteria</taxon>
        <taxon>Pseudomonadati</taxon>
        <taxon>Thermodesulfobacteriota</taxon>
        <taxon>Desulfovibrionia</taxon>
        <taxon>Desulfovibrionales</taxon>
        <taxon>Desulfovibrionaceae</taxon>
    </lineage>
</organism>
<feature type="modified residue" description="4-aspartylphosphate" evidence="6">
    <location>
        <position position="52"/>
    </location>
</feature>
<dbReference type="InterPro" id="IPR025944">
    <property type="entry name" value="Sigma_54_int_dom_CS"/>
</dbReference>
<dbReference type="PROSITE" id="PS00675">
    <property type="entry name" value="SIGMA54_INTERACT_1"/>
    <property type="match status" value="1"/>
</dbReference>
<dbReference type="SUPFAM" id="SSF46689">
    <property type="entry name" value="Homeodomain-like"/>
    <property type="match status" value="1"/>
</dbReference>
<dbReference type="SMART" id="SM00448">
    <property type="entry name" value="REC"/>
    <property type="match status" value="1"/>
</dbReference>
<evidence type="ECO:0000256" key="3">
    <source>
        <dbReference type="ARBA" id="ARBA00023015"/>
    </source>
</evidence>
<keyword evidence="2" id="KW-0067">ATP-binding</keyword>
<sequence length="480" mass="54726">MARILLIDDGEDFRLLFENMINRLGLKCVCAPTLNEGMAELQQLPYDIVFLDVDLGTHNGLHHLPEIQSTPGNPDVIVVSASRDSQHAESAIQMGAWDYLVKPFRFVDFEQCLTRCVKHRDARNRFISESTFHRGPIIGSSPKLLRAIQWVGIVARTKNNVLLLGETGTGKELFARAVHDNSDRRKKPFTVVDCTNLPNTLAQSILFGHEKGTFTDAKESREGLFKQADGGTIFLDEIADLAAPTQRSLLRVLQEHSFRPLSSKQEVSSDFRLVAATNRDLSRMVQEGTFRKDLYFRLKSCLINLPPLRERPEDVEPLAHHYIKKICEEQGAPCKRLSQDCLEALKQYNWPGNVRELINTMNYAISNSYDAKTLTSYHLPREVRICMVKSTVEKANETPVHQQHQVTVMPKPETEIEILPTFKEVRNMVVTQMEAEYLIELIKQTDGDLKKACKVADLSRARLYELLQKHEIDYKQPARM</sequence>
<proteinExistence type="predicted"/>
<dbReference type="SUPFAM" id="SSF52172">
    <property type="entry name" value="CheY-like"/>
    <property type="match status" value="1"/>
</dbReference>
<evidence type="ECO:0000256" key="5">
    <source>
        <dbReference type="ARBA" id="ARBA00023163"/>
    </source>
</evidence>
<dbReference type="Pfam" id="PF00158">
    <property type="entry name" value="Sigma54_activat"/>
    <property type="match status" value="1"/>
</dbReference>
<dbReference type="CDD" id="cd00009">
    <property type="entry name" value="AAA"/>
    <property type="match status" value="1"/>
</dbReference>
<dbReference type="InterPro" id="IPR001789">
    <property type="entry name" value="Sig_transdc_resp-reg_receiver"/>
</dbReference>
<evidence type="ECO:0000313" key="10">
    <source>
        <dbReference type="Proteomes" id="UP001061361"/>
    </source>
</evidence>
<dbReference type="EMBL" id="AP026708">
    <property type="protein sequence ID" value="BDQ33466.1"/>
    <property type="molecule type" value="Genomic_DNA"/>
</dbReference>
<dbReference type="PROSITE" id="PS50110">
    <property type="entry name" value="RESPONSE_REGULATORY"/>
    <property type="match status" value="1"/>
</dbReference>
<dbReference type="InterPro" id="IPR025943">
    <property type="entry name" value="Sigma_54_int_dom_ATP-bd_2"/>
</dbReference>
<keyword evidence="10" id="KW-1185">Reference proteome</keyword>
<dbReference type="InterPro" id="IPR025662">
    <property type="entry name" value="Sigma_54_int_dom_ATP-bd_1"/>
</dbReference>
<dbReference type="InterPro" id="IPR011006">
    <property type="entry name" value="CheY-like_superfamily"/>
</dbReference>
<reference evidence="9" key="1">
    <citation type="submission" date="2022-08" db="EMBL/GenBank/DDBJ databases">
        <title>Genome Sequence of the sulphate-reducing bacterium, Pseudodesulfovibrio portus JCM14722.</title>
        <authorList>
            <person name="Kondo R."/>
            <person name="Kataoka T."/>
        </authorList>
    </citation>
    <scope>NUCLEOTIDE SEQUENCE</scope>
    <source>
        <strain evidence="9">JCM 14722</strain>
    </source>
</reference>
<keyword evidence="3" id="KW-0805">Transcription regulation</keyword>
<evidence type="ECO:0000259" key="8">
    <source>
        <dbReference type="PROSITE" id="PS50110"/>
    </source>
</evidence>
<accession>A0ABN6RUH9</accession>
<dbReference type="InterPro" id="IPR009057">
    <property type="entry name" value="Homeodomain-like_sf"/>
</dbReference>
<dbReference type="Gene3D" id="3.40.50.300">
    <property type="entry name" value="P-loop containing nucleotide triphosphate hydrolases"/>
    <property type="match status" value="1"/>
</dbReference>
<evidence type="ECO:0000256" key="2">
    <source>
        <dbReference type="ARBA" id="ARBA00022840"/>
    </source>
</evidence>
<keyword evidence="5" id="KW-0804">Transcription</keyword>
<protein>
    <submittedName>
        <fullName evidence="9">Fis family transcriptional regulator</fullName>
    </submittedName>
</protein>
<keyword evidence="6" id="KW-0597">Phosphoprotein</keyword>
<name>A0ABN6RUH9_9BACT</name>
<feature type="domain" description="Response regulatory" evidence="8">
    <location>
        <begin position="3"/>
        <end position="117"/>
    </location>
</feature>
<dbReference type="CDD" id="cd00156">
    <property type="entry name" value="REC"/>
    <property type="match status" value="1"/>
</dbReference>
<dbReference type="PROSITE" id="PS00688">
    <property type="entry name" value="SIGMA54_INTERACT_3"/>
    <property type="match status" value="1"/>
</dbReference>
<dbReference type="InterPro" id="IPR002078">
    <property type="entry name" value="Sigma_54_int"/>
</dbReference>
<feature type="domain" description="Sigma-54 factor interaction" evidence="7">
    <location>
        <begin position="137"/>
        <end position="366"/>
    </location>
</feature>
<dbReference type="Gene3D" id="1.10.10.60">
    <property type="entry name" value="Homeodomain-like"/>
    <property type="match status" value="1"/>
</dbReference>
<dbReference type="PANTHER" id="PTHR32071:SF113">
    <property type="entry name" value="ALGINATE BIOSYNTHESIS TRANSCRIPTIONAL REGULATORY PROTEIN ALGB"/>
    <property type="match status" value="1"/>
</dbReference>
<dbReference type="Pfam" id="PF25601">
    <property type="entry name" value="AAA_lid_14"/>
    <property type="match status" value="1"/>
</dbReference>